<organism evidence="2 3">
    <name type="scientific">Lentinus brumalis</name>
    <dbReference type="NCBI Taxonomy" id="2498619"/>
    <lineage>
        <taxon>Eukaryota</taxon>
        <taxon>Fungi</taxon>
        <taxon>Dikarya</taxon>
        <taxon>Basidiomycota</taxon>
        <taxon>Agaricomycotina</taxon>
        <taxon>Agaricomycetes</taxon>
        <taxon>Polyporales</taxon>
        <taxon>Polyporaceae</taxon>
        <taxon>Lentinus</taxon>
    </lineage>
</organism>
<protein>
    <submittedName>
        <fullName evidence="2">Uncharacterized protein</fullName>
    </submittedName>
</protein>
<feature type="region of interest" description="Disordered" evidence="1">
    <location>
        <begin position="106"/>
        <end position="134"/>
    </location>
</feature>
<name>A0A371DIW5_9APHY</name>
<feature type="compositionally biased region" description="Basic and acidic residues" evidence="1">
    <location>
        <begin position="123"/>
        <end position="134"/>
    </location>
</feature>
<dbReference type="Proteomes" id="UP000256964">
    <property type="component" value="Unassembled WGS sequence"/>
</dbReference>
<evidence type="ECO:0000313" key="3">
    <source>
        <dbReference type="Proteomes" id="UP000256964"/>
    </source>
</evidence>
<evidence type="ECO:0000313" key="2">
    <source>
        <dbReference type="EMBL" id="RDX52462.1"/>
    </source>
</evidence>
<reference evidence="2 3" key="1">
    <citation type="journal article" date="2018" name="Biotechnol. Biofuels">
        <title>Integrative visual omics of the white-rot fungus Polyporus brumalis exposes the biotechnological potential of its oxidative enzymes for delignifying raw plant biomass.</title>
        <authorList>
            <person name="Miyauchi S."/>
            <person name="Rancon A."/>
            <person name="Drula E."/>
            <person name="Hage H."/>
            <person name="Chaduli D."/>
            <person name="Favel A."/>
            <person name="Grisel S."/>
            <person name="Henrissat B."/>
            <person name="Herpoel-Gimbert I."/>
            <person name="Ruiz-Duenas F.J."/>
            <person name="Chevret D."/>
            <person name="Hainaut M."/>
            <person name="Lin J."/>
            <person name="Wang M."/>
            <person name="Pangilinan J."/>
            <person name="Lipzen A."/>
            <person name="Lesage-Meessen L."/>
            <person name="Navarro D."/>
            <person name="Riley R."/>
            <person name="Grigoriev I.V."/>
            <person name="Zhou S."/>
            <person name="Raouche S."/>
            <person name="Rosso M.N."/>
        </authorList>
    </citation>
    <scope>NUCLEOTIDE SEQUENCE [LARGE SCALE GENOMIC DNA]</scope>
    <source>
        <strain evidence="2 3">BRFM 1820</strain>
    </source>
</reference>
<gene>
    <name evidence="2" type="ORF">OH76DRAFT_160131</name>
</gene>
<keyword evidence="3" id="KW-1185">Reference proteome</keyword>
<accession>A0A371DIW5</accession>
<sequence>MIPSAINTWTCALGPRLSGWNLAIMDPRILRTCSGRWISCCRGLCTYLFRWQCHSELDIPDRPRLVLYVSSAHTELEPLTFRLPPGIGHECTSQLPSERAVVCKLRSSGSNERAPSPSKALSRRLESTVKTETG</sequence>
<evidence type="ECO:0000256" key="1">
    <source>
        <dbReference type="SAM" id="MobiDB-lite"/>
    </source>
</evidence>
<proteinExistence type="predicted"/>
<dbReference type="AlphaFoldDB" id="A0A371DIW5"/>
<dbReference type="EMBL" id="KZ857390">
    <property type="protein sequence ID" value="RDX52462.1"/>
    <property type="molecule type" value="Genomic_DNA"/>
</dbReference>